<organism evidence="3 4">
    <name type="scientific">Pyrococcus horikoshii</name>
    <dbReference type="NCBI Taxonomy" id="53953"/>
    <lineage>
        <taxon>Archaea</taxon>
        <taxon>Methanobacteriati</taxon>
        <taxon>Methanobacteriota</taxon>
        <taxon>Thermococci</taxon>
        <taxon>Thermococcales</taxon>
        <taxon>Thermococcaceae</taxon>
        <taxon>Pyrococcus</taxon>
    </lineage>
</organism>
<evidence type="ECO:0000259" key="2">
    <source>
        <dbReference type="Pfam" id="PF01370"/>
    </source>
</evidence>
<dbReference type="SMR" id="A0A832T884"/>
<comment type="caution">
    <text evidence="3">The sequence shown here is derived from an EMBL/GenBank/DDBJ whole genome shotgun (WGS) entry which is preliminary data.</text>
</comment>
<dbReference type="InterPro" id="IPR036291">
    <property type="entry name" value="NAD(P)-bd_dom_sf"/>
</dbReference>
<protein>
    <submittedName>
        <fullName evidence="3">SDR family oxidoreductase</fullName>
    </submittedName>
</protein>
<dbReference type="OMA" id="GEHLICN"/>
<gene>
    <name evidence="3" type="ORF">HA331_02925</name>
</gene>
<sequence length="306" mass="34069">MKNKLIVITGGAGFIGSHLAEALKDENDVIIIDNLYSGRIENIPEGVKFIRADVRDYESIAEVISEADYVFHEAAQISVKESIEDPVFTEEVNVIGTINVLRALSQGDGKLIFASSAAVYGEPKELPITEDTLTNPISPYGITKLAAEHYCRVYQSLYGIPVVILRYFNVYGPRQSSAYAGVISIFLERAIKGEPLIIFGDGKQTRDFIYVKDVVEANILVAKKRSANGRIFNVATGKETTILELAMKIIDMTSSSSSILFYPPRPGDIRRSVAKIERIKKLGFKPRYSLEEGLKETFKWFTSRTQ</sequence>
<dbReference type="GeneID" id="1442585"/>
<feature type="domain" description="NAD-dependent epimerase/dehydratase" evidence="2">
    <location>
        <begin position="6"/>
        <end position="235"/>
    </location>
</feature>
<dbReference type="Gene3D" id="3.40.50.720">
    <property type="entry name" value="NAD(P)-binding Rossmann-like Domain"/>
    <property type="match status" value="1"/>
</dbReference>
<accession>A0A832T884</accession>
<evidence type="ECO:0000313" key="3">
    <source>
        <dbReference type="EMBL" id="HII60704.1"/>
    </source>
</evidence>
<dbReference type="EMBL" id="DUJN01000002">
    <property type="protein sequence ID" value="HII60704.1"/>
    <property type="molecule type" value="Genomic_DNA"/>
</dbReference>
<reference evidence="3" key="1">
    <citation type="journal article" date="2020" name="bioRxiv">
        <title>A rank-normalized archaeal taxonomy based on genome phylogeny resolves widespread incomplete and uneven classifications.</title>
        <authorList>
            <person name="Rinke C."/>
            <person name="Chuvochina M."/>
            <person name="Mussig A.J."/>
            <person name="Chaumeil P.-A."/>
            <person name="Waite D.W."/>
            <person name="Whitman W.B."/>
            <person name="Parks D.H."/>
            <person name="Hugenholtz P."/>
        </authorList>
    </citation>
    <scope>NUCLEOTIDE SEQUENCE</scope>
    <source>
        <strain evidence="3">UBA8834</strain>
    </source>
</reference>
<dbReference type="PROSITE" id="PS00061">
    <property type="entry name" value="ADH_SHORT"/>
    <property type="match status" value="1"/>
</dbReference>
<evidence type="ECO:0000313" key="4">
    <source>
        <dbReference type="Proteomes" id="UP000617544"/>
    </source>
</evidence>
<proteinExistence type="inferred from homology"/>
<name>A0A832T884_PYRHR</name>
<dbReference type="Pfam" id="PF01370">
    <property type="entry name" value="Epimerase"/>
    <property type="match status" value="1"/>
</dbReference>
<dbReference type="AlphaFoldDB" id="A0A832T884"/>
<dbReference type="InterPro" id="IPR001509">
    <property type="entry name" value="Epimerase_deHydtase"/>
</dbReference>
<dbReference type="RefSeq" id="WP_010885804.1">
    <property type="nucleotide sequence ID" value="NZ_DUJN01000002.1"/>
</dbReference>
<dbReference type="InterPro" id="IPR020904">
    <property type="entry name" value="Sc_DH/Rdtase_CS"/>
</dbReference>
<comment type="similarity">
    <text evidence="1">Belongs to the NAD(P)-dependent epimerase/dehydratase family.</text>
</comment>
<dbReference type="Gene3D" id="3.90.25.10">
    <property type="entry name" value="UDP-galactose 4-epimerase, domain 1"/>
    <property type="match status" value="1"/>
</dbReference>
<dbReference type="SUPFAM" id="SSF51735">
    <property type="entry name" value="NAD(P)-binding Rossmann-fold domains"/>
    <property type="match status" value="1"/>
</dbReference>
<dbReference type="CDD" id="cd05256">
    <property type="entry name" value="UDP_AE_SDR_e"/>
    <property type="match status" value="1"/>
</dbReference>
<dbReference type="Proteomes" id="UP000617544">
    <property type="component" value="Unassembled WGS sequence"/>
</dbReference>
<dbReference type="PANTHER" id="PTHR43000">
    <property type="entry name" value="DTDP-D-GLUCOSE 4,6-DEHYDRATASE-RELATED"/>
    <property type="match status" value="1"/>
</dbReference>
<evidence type="ECO:0000256" key="1">
    <source>
        <dbReference type="ARBA" id="ARBA00007637"/>
    </source>
</evidence>